<dbReference type="AlphaFoldDB" id="A0A7J9N0I8"/>
<comment type="similarity">
    <text evidence="1">Belongs to the universal ribosomal protein uS7 family.</text>
</comment>
<evidence type="ECO:0000256" key="1">
    <source>
        <dbReference type="ARBA" id="ARBA00007151"/>
    </source>
</evidence>
<keyword evidence="2" id="KW-0689">Ribosomal protein</keyword>
<dbReference type="GO" id="GO:0005840">
    <property type="term" value="C:ribosome"/>
    <property type="evidence" value="ECO:0007669"/>
    <property type="project" value="UniProtKB-KW"/>
</dbReference>
<evidence type="ECO:0000256" key="2">
    <source>
        <dbReference type="ARBA" id="ARBA00022980"/>
    </source>
</evidence>
<accession>A0A7J9N0I8</accession>
<dbReference type="SUPFAM" id="SSF47973">
    <property type="entry name" value="Ribosomal protein S7"/>
    <property type="match status" value="1"/>
</dbReference>
<gene>
    <name evidence="5" type="ORF">Goshw_028342</name>
</gene>
<dbReference type="Proteomes" id="UP000593576">
    <property type="component" value="Unassembled WGS sequence"/>
</dbReference>
<dbReference type="OrthoDB" id="35139at2759"/>
<dbReference type="Gene3D" id="1.10.455.10">
    <property type="entry name" value="Ribosomal protein S7 domain"/>
    <property type="match status" value="1"/>
</dbReference>
<keyword evidence="3" id="KW-0687">Ribonucleoprotein</keyword>
<evidence type="ECO:0000256" key="3">
    <source>
        <dbReference type="ARBA" id="ARBA00023274"/>
    </source>
</evidence>
<protein>
    <recommendedName>
        <fullName evidence="7">Ribosomal protein S7 domain-containing protein</fullName>
    </recommendedName>
</protein>
<evidence type="ECO:0000313" key="5">
    <source>
        <dbReference type="EMBL" id="MBA0876566.1"/>
    </source>
</evidence>
<name>A0A7J9N0I8_GOSSC</name>
<dbReference type="EMBL" id="JABFAF010265319">
    <property type="protein sequence ID" value="MBA0876566.1"/>
    <property type="molecule type" value="Genomic_DNA"/>
</dbReference>
<sequence>MAFKLSSKLVDASKGSGDAKRKIEETYRMVEKNRAFAHFR</sequence>
<dbReference type="GO" id="GO:1990904">
    <property type="term" value="C:ribonucleoprotein complex"/>
    <property type="evidence" value="ECO:0007669"/>
    <property type="project" value="UniProtKB-KW"/>
</dbReference>
<evidence type="ECO:0000313" key="6">
    <source>
        <dbReference type="Proteomes" id="UP000593576"/>
    </source>
</evidence>
<feature type="region of interest" description="Disordered" evidence="4">
    <location>
        <begin position="1"/>
        <end position="20"/>
    </location>
</feature>
<reference evidence="5 6" key="1">
    <citation type="journal article" date="2019" name="Genome Biol. Evol.">
        <title>Insights into the evolution of the New World diploid cottons (Gossypium, subgenus Houzingenia) based on genome sequencing.</title>
        <authorList>
            <person name="Grover C.E."/>
            <person name="Arick M.A. 2nd"/>
            <person name="Thrash A."/>
            <person name="Conover J.L."/>
            <person name="Sanders W.S."/>
            <person name="Peterson D.G."/>
            <person name="Frelichowski J.E."/>
            <person name="Scheffler J.A."/>
            <person name="Scheffler B.E."/>
            <person name="Wendel J.F."/>
        </authorList>
    </citation>
    <scope>NUCLEOTIDE SEQUENCE [LARGE SCALE GENOMIC DNA]</scope>
    <source>
        <strain evidence="5">1</strain>
        <tissue evidence="5">Leaf</tissue>
    </source>
</reference>
<dbReference type="InterPro" id="IPR036823">
    <property type="entry name" value="Ribosomal_uS7_dom_sf"/>
</dbReference>
<keyword evidence="6" id="KW-1185">Reference proteome</keyword>
<evidence type="ECO:0008006" key="7">
    <source>
        <dbReference type="Google" id="ProtNLM"/>
    </source>
</evidence>
<evidence type="ECO:0000256" key="4">
    <source>
        <dbReference type="SAM" id="MobiDB-lite"/>
    </source>
</evidence>
<organism evidence="5 6">
    <name type="scientific">Gossypium schwendimanii</name>
    <name type="common">Cotton</name>
    <dbReference type="NCBI Taxonomy" id="34291"/>
    <lineage>
        <taxon>Eukaryota</taxon>
        <taxon>Viridiplantae</taxon>
        <taxon>Streptophyta</taxon>
        <taxon>Embryophyta</taxon>
        <taxon>Tracheophyta</taxon>
        <taxon>Spermatophyta</taxon>
        <taxon>Magnoliopsida</taxon>
        <taxon>eudicotyledons</taxon>
        <taxon>Gunneridae</taxon>
        <taxon>Pentapetalae</taxon>
        <taxon>rosids</taxon>
        <taxon>malvids</taxon>
        <taxon>Malvales</taxon>
        <taxon>Malvaceae</taxon>
        <taxon>Malvoideae</taxon>
        <taxon>Gossypium</taxon>
    </lineage>
</organism>
<comment type="caution">
    <text evidence="5">The sequence shown here is derived from an EMBL/GenBank/DDBJ whole genome shotgun (WGS) entry which is preliminary data.</text>
</comment>
<proteinExistence type="inferred from homology"/>